<feature type="compositionally biased region" description="Polar residues" evidence="1">
    <location>
        <begin position="671"/>
        <end position="686"/>
    </location>
</feature>
<name>A0A0L0GAK1_9EUKA</name>
<dbReference type="RefSeq" id="XP_014159954.1">
    <property type="nucleotide sequence ID" value="XM_014304479.1"/>
</dbReference>
<feature type="compositionally biased region" description="Basic and acidic residues" evidence="1">
    <location>
        <begin position="1679"/>
        <end position="1689"/>
    </location>
</feature>
<evidence type="ECO:0000313" key="2">
    <source>
        <dbReference type="EMBL" id="KNC86052.1"/>
    </source>
</evidence>
<sequence length="1999" mass="216411">MSYGKRKQPGQWTGDSAVEIDCSRRTYRQRKWVRSFTDDSLTDCDLTLTIALAKKDGDTPTPLAEKLSSGHRLEIDSDDSFETAQLYAVDWDSVEVCVVPETDDGGHLPSRDVFTVSGTGIQATCLYESAEEDQFVGGEGMSDVSHDSCDESEVRDYRRLSGRKGAVALKSNLTATHSDTQRSAAATVDVISTLESGTSESEKWSDVELEVNTMVGGELVRESFDMCDPVYKPAMADAGGEVDISQDTHIAVKASGVGPEVHVSASAGLERSATNDCGTSRVVTVESTLEGGYPNNTFQRNSSYSLPAASSIGNVLMETGSDDKQIGLGAHSCSGLDRSVEAPSQGEDWACVTYLGVPDAASNGPSTDTRGGENNEAHFAIPAPIRSVNTAYHSVRKLSDSWASPSFVDEWENPQQVPTQGVQEAQLNLKLDEEVSEKYGDVGLLDGECLSGDWSEEACVAPDDIWNMHPGLPSTVATIASPDWLLPTHEGVLTSQECVTATFTHCLTGVWSDEEDGDQSTKLRHIQSPCQSIHNASITNVVVNLTFDEEIDIMGCVSGVWSDEEADHSEDIQLREVSDVLATSAQQQLSTIQPPPAIQASASQPRLTAAVQYDDKAIHSKLAAVVQNQTTLSQPPPGTLQTRIASEQSKTAEVKPNTSAQAAVAQPKPAMTSQPHTTLVQPQSRSLPHHSTVVHNQRSNIKARSAVVQVEQPESAIVKSQIASQSALIQSPQTVRQPNLAVVQLQQASEPMLIQPQQTVFQPNLTETQAQRVQRCTVKINVVPKLVAGGDSATTGHDTPHPLSNYVKLETSACAKSEYKGSVYAAGTEDLQSGVYTDDALSVKMRAFYMIQRYQRARAARRRRLAVTNGTVNKHIVATVGTKQRGSYTSAENGLVRAHCDIGVPSEAQTTSLRPTVTQTTTMEGLEQKPTDISDSTTDRIMSCQAVTASQRFTPQKLSQVRSASEVCTASQTCVPSKEVERMAMGGGLITENDLDREVDQTADSKTITLTGSGIEDHCNSMGEDIGHVATNWHSIVGEDVTVGRDTTTSSLLAIRDNTLDEGRARKTGVLTESDVHRHCIALREGTGGQVVSRDPGIIPVHTEYPLPPATARPIQRTGANSSKSGGYENRNSIHQHDVMNPSSLFRPAKLANVMVASGGSCRGMPQNAEEDEDTMSVESLSDNQAIEAGIPVLAIGCAEATTAHNSVQLHENIQYPLADLQSRLRATGMDWSLFGTYRDSNEHYIGSVPADDVCEDRPVLADMGLRVCDVECLGEVFSGMTLADDSALKGVSGLGYDSTLYIGGDLVKHRVSGAGDCSARAEFEQSSIAQFGANAPMLKSGVGRGNVLQRDPLSRHGTLREQNTVGQQKGGIWREPMGTSTTPRGSESRVRGVGVDDQGGDECVDGGIFISRPPSEVQRTLQTQQYMRAAYRDTKPDSDATTADSMRNDRSIPHQRNIHRCAGTSTSTITTSRADISQLYDARWPLRDRGYTKQEGTGAHIGDSNAPEVDQLCRNTPQKALTTCERRDAGSTMLEAGGARENPQSPGYANTTVLSTINTHRTREVDESVAGSPSLLRDYTVAFSNAQLSPEVPGVPRQSPSASIMCTSSIAASRNRSKLQYPCGVEATHRLEVTTCSGRTPTRDEQPHDDCAGAQAKYATELPVRTDTDIQAHPQAKYTEESLARDTTDSQANRQAKYSAESPQMFDSCAQADRQAGHSSESEWASFGDENTQHEIFSQLIPCTYDTPPTPVVVEKSPPAMNTVAVTESPYARYEYDASVKCGSIGMRSLFPVSEVNSLADCENPAVAILANDITSSIDRARRFLDLPIEYSGAKPRHERLHEVSHPQDAPAPNIIVPNTGTEYEPKFAEFTETLLTDEDLACLLRERDMQNCEFQRSIRVRCEEVTEYTTDSDSGYSVKVACASEDDSNKGEWTSMDVVEVLFICPDSELHTSGTGMHRVATMCLNGRQIRWDRFGLKAPDVLLTTPSHQNRDKKGR</sequence>
<organism evidence="2 3">
    <name type="scientific">Sphaeroforma arctica JP610</name>
    <dbReference type="NCBI Taxonomy" id="667725"/>
    <lineage>
        <taxon>Eukaryota</taxon>
        <taxon>Ichthyosporea</taxon>
        <taxon>Ichthyophonida</taxon>
        <taxon>Sphaeroforma</taxon>
    </lineage>
</organism>
<feature type="region of interest" description="Disordered" evidence="1">
    <location>
        <begin position="1663"/>
        <end position="1707"/>
    </location>
</feature>
<reference evidence="2 3" key="1">
    <citation type="submission" date="2011-02" db="EMBL/GenBank/DDBJ databases">
        <title>The Genome Sequence of Sphaeroforma arctica JP610.</title>
        <authorList>
            <consortium name="The Broad Institute Genome Sequencing Platform"/>
            <person name="Russ C."/>
            <person name="Cuomo C."/>
            <person name="Young S.K."/>
            <person name="Zeng Q."/>
            <person name="Gargeya S."/>
            <person name="Alvarado L."/>
            <person name="Berlin A."/>
            <person name="Chapman S.B."/>
            <person name="Chen Z."/>
            <person name="Freedman E."/>
            <person name="Gellesch M."/>
            <person name="Goldberg J."/>
            <person name="Griggs A."/>
            <person name="Gujja S."/>
            <person name="Heilman E."/>
            <person name="Heiman D."/>
            <person name="Howarth C."/>
            <person name="Mehta T."/>
            <person name="Neiman D."/>
            <person name="Pearson M."/>
            <person name="Roberts A."/>
            <person name="Saif S."/>
            <person name="Shea T."/>
            <person name="Shenoy N."/>
            <person name="Sisk P."/>
            <person name="Stolte C."/>
            <person name="Sykes S."/>
            <person name="White J."/>
            <person name="Yandava C."/>
            <person name="Burger G."/>
            <person name="Gray M.W."/>
            <person name="Holland P.W.H."/>
            <person name="King N."/>
            <person name="Lang F.B.F."/>
            <person name="Roger A.J."/>
            <person name="Ruiz-Trillo I."/>
            <person name="Haas B."/>
            <person name="Nusbaum C."/>
            <person name="Birren B."/>
        </authorList>
    </citation>
    <scope>NUCLEOTIDE SEQUENCE [LARGE SCALE GENOMIC DNA]</scope>
    <source>
        <strain evidence="2 3">JP610</strain>
    </source>
</reference>
<feature type="region of interest" description="Disordered" evidence="1">
    <location>
        <begin position="1104"/>
        <end position="1128"/>
    </location>
</feature>
<gene>
    <name evidence="2" type="ORF">SARC_01777</name>
</gene>
<protein>
    <submittedName>
        <fullName evidence="2">Uncharacterized protein</fullName>
    </submittedName>
</protein>
<dbReference type="Proteomes" id="UP000054560">
    <property type="component" value="Unassembled WGS sequence"/>
</dbReference>
<dbReference type="EMBL" id="KQ241670">
    <property type="protein sequence ID" value="KNC86052.1"/>
    <property type="molecule type" value="Genomic_DNA"/>
</dbReference>
<feature type="compositionally biased region" description="Polar residues" evidence="1">
    <location>
        <begin position="1118"/>
        <end position="1128"/>
    </location>
</feature>
<feature type="region of interest" description="Disordered" evidence="1">
    <location>
        <begin position="1357"/>
        <end position="1399"/>
    </location>
</feature>
<dbReference type="GeneID" id="25902281"/>
<evidence type="ECO:0000313" key="3">
    <source>
        <dbReference type="Proteomes" id="UP000054560"/>
    </source>
</evidence>
<proteinExistence type="predicted"/>
<feature type="compositionally biased region" description="Polar residues" evidence="1">
    <location>
        <begin position="646"/>
        <end position="661"/>
    </location>
</feature>
<keyword evidence="3" id="KW-1185">Reference proteome</keyword>
<accession>A0A0L0GAK1</accession>
<evidence type="ECO:0000256" key="1">
    <source>
        <dbReference type="SAM" id="MobiDB-lite"/>
    </source>
</evidence>
<feature type="region of interest" description="Disordered" evidence="1">
    <location>
        <begin position="646"/>
        <end position="692"/>
    </location>
</feature>